<sequence length="391" mass="43587">NLSSMQSLSKRLPQINFALLQTLTPFEALKRYAKLSESLYPQPLTFNRTSWKPTASPVKSKLIPWYALAFLIVMTATNLYLILFQQLLSHEKDIDISVAVCLILVIECVIVTLCTTICSTYNFRADELCFVIGNLLTISATFKESTNLVGIFLHGLISPIITMPVGACGTVILDQTLDPTYFWLRKVTIISSKLQLFIRAMVIFCVALHTAIVIFGFGVIGVNIILLILETLERVPSSTCSKQSSICKFATDVQTYRQLQIITHVTNIVFWYVLPVLSLEVVIGAVIMGYMLIKMTGNISYVVVILEMMLNALIFGFILIAFPLGADVIKKSVDSLRILGLQGGVSYSKRQLRSCRPLKIWAGSYFYIHRGTGMMLLGLIAYYTMSSVVSI</sequence>
<protein>
    <submittedName>
        <fullName evidence="2">Uncharacterized protein</fullName>
    </submittedName>
</protein>
<dbReference type="EMBL" id="LNIX01000019">
    <property type="protein sequence ID" value="OXA44421.1"/>
    <property type="molecule type" value="Genomic_DNA"/>
</dbReference>
<keyword evidence="1" id="KW-0812">Transmembrane</keyword>
<evidence type="ECO:0000256" key="1">
    <source>
        <dbReference type="SAM" id="Phobius"/>
    </source>
</evidence>
<proteinExistence type="predicted"/>
<dbReference type="Proteomes" id="UP000198287">
    <property type="component" value="Unassembled WGS sequence"/>
</dbReference>
<feature type="transmembrane region" description="Helical" evidence="1">
    <location>
        <begin position="196"/>
        <end position="229"/>
    </location>
</feature>
<dbReference type="AlphaFoldDB" id="A0A226DIK3"/>
<feature type="transmembrane region" description="Helical" evidence="1">
    <location>
        <begin position="96"/>
        <end position="118"/>
    </location>
</feature>
<keyword evidence="1" id="KW-1133">Transmembrane helix</keyword>
<comment type="caution">
    <text evidence="2">The sequence shown here is derived from an EMBL/GenBank/DDBJ whole genome shotgun (WGS) entry which is preliminary data.</text>
</comment>
<gene>
    <name evidence="2" type="ORF">Fcan01_20742</name>
</gene>
<evidence type="ECO:0000313" key="2">
    <source>
        <dbReference type="EMBL" id="OXA44421.1"/>
    </source>
</evidence>
<accession>A0A226DIK3</accession>
<organism evidence="2 3">
    <name type="scientific">Folsomia candida</name>
    <name type="common">Springtail</name>
    <dbReference type="NCBI Taxonomy" id="158441"/>
    <lineage>
        <taxon>Eukaryota</taxon>
        <taxon>Metazoa</taxon>
        <taxon>Ecdysozoa</taxon>
        <taxon>Arthropoda</taxon>
        <taxon>Hexapoda</taxon>
        <taxon>Collembola</taxon>
        <taxon>Entomobryomorpha</taxon>
        <taxon>Isotomoidea</taxon>
        <taxon>Isotomidae</taxon>
        <taxon>Proisotominae</taxon>
        <taxon>Folsomia</taxon>
    </lineage>
</organism>
<feature type="transmembrane region" description="Helical" evidence="1">
    <location>
        <begin position="367"/>
        <end position="385"/>
    </location>
</feature>
<feature type="transmembrane region" description="Helical" evidence="1">
    <location>
        <begin position="269"/>
        <end position="292"/>
    </location>
</feature>
<feature type="transmembrane region" description="Helical" evidence="1">
    <location>
        <begin position="299"/>
        <end position="322"/>
    </location>
</feature>
<keyword evidence="3" id="KW-1185">Reference proteome</keyword>
<feature type="non-terminal residue" evidence="2">
    <location>
        <position position="1"/>
    </location>
</feature>
<feature type="transmembrane region" description="Helical" evidence="1">
    <location>
        <begin position="148"/>
        <end position="175"/>
    </location>
</feature>
<name>A0A226DIK3_FOLCA</name>
<reference evidence="2 3" key="1">
    <citation type="submission" date="2015-12" db="EMBL/GenBank/DDBJ databases">
        <title>The genome of Folsomia candida.</title>
        <authorList>
            <person name="Faddeeva A."/>
            <person name="Derks M.F."/>
            <person name="Anvar Y."/>
            <person name="Smit S."/>
            <person name="Van Straalen N."/>
            <person name="Roelofs D."/>
        </authorList>
    </citation>
    <scope>NUCLEOTIDE SEQUENCE [LARGE SCALE GENOMIC DNA]</scope>
    <source>
        <strain evidence="2 3">VU population</strain>
        <tissue evidence="2">Whole body</tissue>
    </source>
</reference>
<evidence type="ECO:0000313" key="3">
    <source>
        <dbReference type="Proteomes" id="UP000198287"/>
    </source>
</evidence>
<keyword evidence="1" id="KW-0472">Membrane</keyword>
<feature type="transmembrane region" description="Helical" evidence="1">
    <location>
        <begin position="62"/>
        <end position="84"/>
    </location>
</feature>